<dbReference type="EMBL" id="LRPU01000152">
    <property type="protein sequence ID" value="KXA07897.1"/>
    <property type="molecule type" value="Genomic_DNA"/>
</dbReference>
<comment type="caution">
    <text evidence="3">The sequence shown here is derived from an EMBL/GenBank/DDBJ whole genome shotgun (WGS) entry which is preliminary data.</text>
</comment>
<dbReference type="Gene3D" id="2.60.40.10">
    <property type="entry name" value="Immunoglobulins"/>
    <property type="match status" value="1"/>
</dbReference>
<dbReference type="InterPro" id="IPR014756">
    <property type="entry name" value="Ig_E-set"/>
</dbReference>
<dbReference type="SUPFAM" id="SSF51445">
    <property type="entry name" value="(Trans)glycosidases"/>
    <property type="match status" value="1"/>
</dbReference>
<dbReference type="InterPro" id="IPR006047">
    <property type="entry name" value="GH13_cat_dom"/>
</dbReference>
<accession>A0A133MV21</accession>
<protein>
    <submittedName>
        <fullName evidence="3">Pullulanase, type I</fullName>
    </submittedName>
</protein>
<dbReference type="Pfam" id="PF02922">
    <property type="entry name" value="CBM_48"/>
    <property type="match status" value="1"/>
</dbReference>
<dbReference type="InterPro" id="IPR024561">
    <property type="entry name" value="Pullul_strch_C"/>
</dbReference>
<dbReference type="Gene3D" id="3.20.20.80">
    <property type="entry name" value="Glycosidases"/>
    <property type="match status" value="1"/>
</dbReference>
<reference evidence="3 4" key="1">
    <citation type="submission" date="2016-01" db="EMBL/GenBank/DDBJ databases">
        <authorList>
            <person name="Oliw E.H."/>
        </authorList>
    </citation>
    <scope>NUCLEOTIDE SEQUENCE [LARGE SCALE GENOMIC DNA]</scope>
    <source>
        <strain evidence="3 4">MJR7757A</strain>
    </source>
</reference>
<feature type="domain" description="Glycosyl hydrolase family 13 catalytic" evidence="2">
    <location>
        <begin position="151"/>
        <end position="566"/>
    </location>
</feature>
<dbReference type="InterPro" id="IPR017853">
    <property type="entry name" value="GH"/>
</dbReference>
<dbReference type="Proteomes" id="UP000070646">
    <property type="component" value="Unassembled WGS sequence"/>
</dbReference>
<dbReference type="CDD" id="cd02860">
    <property type="entry name" value="E_set_Pullulanase"/>
    <property type="match status" value="1"/>
</dbReference>
<evidence type="ECO:0000259" key="2">
    <source>
        <dbReference type="SMART" id="SM00642"/>
    </source>
</evidence>
<proteinExistence type="inferred from homology"/>
<dbReference type="InterPro" id="IPR004193">
    <property type="entry name" value="Glyco_hydro_13_N"/>
</dbReference>
<name>A0A133MV21_CLOPF</name>
<dbReference type="GO" id="GO:0005975">
    <property type="term" value="P:carbohydrate metabolic process"/>
    <property type="evidence" value="ECO:0007669"/>
    <property type="project" value="InterPro"/>
</dbReference>
<evidence type="ECO:0000313" key="3">
    <source>
        <dbReference type="EMBL" id="KXA07897.1"/>
    </source>
</evidence>
<dbReference type="PANTHER" id="PTHR43002">
    <property type="entry name" value="GLYCOGEN DEBRANCHING ENZYME"/>
    <property type="match status" value="1"/>
</dbReference>
<dbReference type="InterPro" id="IPR013783">
    <property type="entry name" value="Ig-like_fold"/>
</dbReference>
<dbReference type="AlphaFoldDB" id="A0A133MV21"/>
<gene>
    <name evidence="3" type="ORF">HMPREF3222_02545</name>
</gene>
<dbReference type="Pfam" id="PF11852">
    <property type="entry name" value="Pullul_strch_C"/>
    <property type="match status" value="1"/>
</dbReference>
<dbReference type="InterPro" id="IPR013780">
    <property type="entry name" value="Glyco_hydro_b"/>
</dbReference>
<dbReference type="SMART" id="SM00642">
    <property type="entry name" value="Aamy"/>
    <property type="match status" value="1"/>
</dbReference>
<dbReference type="GO" id="GO:0004553">
    <property type="term" value="F:hydrolase activity, hydrolyzing O-glycosyl compounds"/>
    <property type="evidence" value="ECO:0007669"/>
    <property type="project" value="InterPro"/>
</dbReference>
<dbReference type="InterPro" id="IPR011840">
    <property type="entry name" value="PulA_typeI"/>
</dbReference>
<sequence>METLPKWGEDFMRKNFNSKEFNDKFYYDGELGAIYDKEETIFRVWSPEAKSLELLLYRDGNTESLIERDLLHKKSNGLWEIVKKGDLNGVYYKYHIVGEDFEHDFVDPYCKALGVNGYRAMVIDLKKTNPKGWENEKKPSLEKPVDSILYEMHVRDFSIDKSSGVSLENRGKFLGIVEENTKVPGTEVKTTLDHLKELGITHVHLLPSFDFGTVDEERLDEEQYNWGYDPVNYNVPEGSYSKNPYKGEVRIKEFKEMVLKLHKAGIRVVMDVVYNHTYSGENSNLNLSYPGYYHRQDDFGNFSNGSGCGNELASERLMVRKYMIDSLNYWAREYHIDGFRFDLMALHDIETLKEIREELNKIDPSILIYGEGWNGGESPLPREEACFKCNIEKFDKLQIAAFSDDMRDGIKGHVAHLKEGGFVNGGKDFEESIKFGIVASTYHEGVDYDKVNYSDSPWANEPYQTVNYCSAHDNNTLHDKLKIVCENASEEEIIEMNKLSAAIFLTSQGIPFIHSGEELLRTKINEKGEFVENSYNSNDFVNKIDWTRKVKYMDLFKYYKGLIELRKEYSLFRLESNKEIKEKISFIESELGINEKGIVAYRLKDHNNEFIVVFNSNNNQVKINLPKGLWGAMVNNKFSGKEIRDEARDFYDVIRKSACVLKKIK</sequence>
<dbReference type="PATRIC" id="fig|1502.174.peg.2563"/>
<dbReference type="SUPFAM" id="SSF51011">
    <property type="entry name" value="Glycosyl hydrolase domain"/>
    <property type="match status" value="1"/>
</dbReference>
<comment type="similarity">
    <text evidence="1">Belongs to the glycosyl hydrolase 13 family.</text>
</comment>
<organism evidence="3 4">
    <name type="scientific">Clostridium perfringens</name>
    <dbReference type="NCBI Taxonomy" id="1502"/>
    <lineage>
        <taxon>Bacteria</taxon>
        <taxon>Bacillati</taxon>
        <taxon>Bacillota</taxon>
        <taxon>Clostridia</taxon>
        <taxon>Eubacteriales</taxon>
        <taxon>Clostridiaceae</taxon>
        <taxon>Clostridium</taxon>
    </lineage>
</organism>
<dbReference type="SUPFAM" id="SSF81296">
    <property type="entry name" value="E set domains"/>
    <property type="match status" value="1"/>
</dbReference>
<dbReference type="CDD" id="cd11341">
    <property type="entry name" value="AmyAc_Pullulanase_LD-like"/>
    <property type="match status" value="1"/>
</dbReference>
<evidence type="ECO:0000256" key="1">
    <source>
        <dbReference type="ARBA" id="ARBA00008061"/>
    </source>
</evidence>
<dbReference type="Pfam" id="PF00128">
    <property type="entry name" value="Alpha-amylase"/>
    <property type="match status" value="1"/>
</dbReference>
<dbReference type="NCBIfam" id="TIGR02104">
    <property type="entry name" value="pulA_typeI"/>
    <property type="match status" value="1"/>
</dbReference>
<evidence type="ECO:0000313" key="4">
    <source>
        <dbReference type="Proteomes" id="UP000070646"/>
    </source>
</evidence>
<dbReference type="Gene3D" id="2.60.40.1180">
    <property type="entry name" value="Golgi alpha-mannosidase II"/>
    <property type="match status" value="1"/>
</dbReference>